<dbReference type="EMBL" id="CP002353">
    <property type="protein sequence ID" value="ADV62402.1"/>
    <property type="molecule type" value="Genomic_DNA"/>
</dbReference>
<keyword evidence="6" id="KW-1185">Reference proteome</keyword>
<dbReference type="SUPFAM" id="SSF102405">
    <property type="entry name" value="MCP/YpsA-like"/>
    <property type="match status" value="1"/>
</dbReference>
<dbReference type="Pfam" id="PF14520">
    <property type="entry name" value="HHH_5"/>
    <property type="match status" value="1"/>
</dbReference>
<dbReference type="AlphaFoldDB" id="E8R1I5"/>
<dbReference type="InterPro" id="IPR036388">
    <property type="entry name" value="WH-like_DNA-bd_sf"/>
</dbReference>
<dbReference type="eggNOG" id="COG0758">
    <property type="taxonomic scope" value="Bacteria"/>
</dbReference>
<dbReference type="InterPro" id="IPR010994">
    <property type="entry name" value="RuvA_2-like"/>
</dbReference>
<feature type="region of interest" description="Disordered" evidence="2">
    <location>
        <begin position="307"/>
        <end position="327"/>
    </location>
</feature>
<evidence type="ECO:0000259" key="4">
    <source>
        <dbReference type="Pfam" id="PF17782"/>
    </source>
</evidence>
<dbReference type="SUPFAM" id="SSF47781">
    <property type="entry name" value="RuvA domain 2-like"/>
    <property type="match status" value="1"/>
</dbReference>
<reference key="1">
    <citation type="submission" date="2010-11" db="EMBL/GenBank/DDBJ databases">
        <title>The complete sequence of chromosome of Isophaera pallida ATCC 43644.</title>
        <authorList>
            <consortium name="US DOE Joint Genome Institute (JGI-PGF)"/>
            <person name="Lucas S."/>
            <person name="Copeland A."/>
            <person name="Lapidus A."/>
            <person name="Bruce D."/>
            <person name="Goodwin L."/>
            <person name="Pitluck S."/>
            <person name="Kyrpides N."/>
            <person name="Mavromatis K."/>
            <person name="Pagani I."/>
            <person name="Ivanova N."/>
            <person name="Saunders E."/>
            <person name="Brettin T."/>
            <person name="Detter J.C."/>
            <person name="Han C."/>
            <person name="Tapia R."/>
            <person name="Land M."/>
            <person name="Hauser L."/>
            <person name="Markowitz V."/>
            <person name="Cheng J.-F."/>
            <person name="Hugenholtz P."/>
            <person name="Woyke T."/>
            <person name="Wu D."/>
            <person name="Eisen J.A."/>
        </authorList>
    </citation>
    <scope>NUCLEOTIDE SEQUENCE</scope>
    <source>
        <strain>ATCC 43644</strain>
    </source>
</reference>
<feature type="compositionally biased region" description="Polar residues" evidence="2">
    <location>
        <begin position="362"/>
        <end position="385"/>
    </location>
</feature>
<dbReference type="InterPro" id="IPR003488">
    <property type="entry name" value="DprA"/>
</dbReference>
<comment type="similarity">
    <text evidence="1">Belongs to the DprA/Smf family.</text>
</comment>
<proteinExistence type="inferred from homology"/>
<dbReference type="InParanoid" id="E8R1I5"/>
<protein>
    <submittedName>
        <fullName evidence="5">DNA protecting protein DprA</fullName>
    </submittedName>
</protein>
<dbReference type="OrthoDB" id="9785707at2"/>
<dbReference type="InterPro" id="IPR057666">
    <property type="entry name" value="DrpA_SLOG"/>
</dbReference>
<dbReference type="Gene3D" id="3.40.50.450">
    <property type="match status" value="1"/>
</dbReference>
<evidence type="ECO:0000259" key="3">
    <source>
        <dbReference type="Pfam" id="PF02481"/>
    </source>
</evidence>
<evidence type="ECO:0000256" key="2">
    <source>
        <dbReference type="SAM" id="MobiDB-lite"/>
    </source>
</evidence>
<dbReference type="PANTHER" id="PTHR43022">
    <property type="entry name" value="PROTEIN SMF"/>
    <property type="match status" value="1"/>
</dbReference>
<sequence>MTGIASAEPSMDWDQTRCDLVRLNMVPGVGAVTLAALLERFGDPSSILRASAHDLQGIPHVGPKVIDGLRSALRTIDVEEELDLCRRCGVRVVTLFDPDYPVLLRQLADRPILLYVKGTLEPTDRLAVSIVGARHATPYGRRAAEKLAGALARVGLTVVSGLARGIDGTAHHAALEAGGRTLAVMANGLNSIYPPEHDRLADRIVQQGALLSESPMRLEPRANLFHRRNRIVSGLSLGVVVVEATPKSGSIVTAKHALEQNREVFAVPGPIDSLSSQGCHALIKEGAKLVESVDDILDELRVHLTPLASTDPNANPPTTTPGRSLSKNVKITTKTIAAPTQVVSNDEAFLFDLKALQDQDTHPTLNKNETQPDPSSNSHSHNRGASTEPVPPGLILSERERIVWETIGTATLHIDAIIAQSGLDPGSAMATLATLELRRLIGRQPGQMFARLR</sequence>
<evidence type="ECO:0000313" key="5">
    <source>
        <dbReference type="EMBL" id="ADV62402.1"/>
    </source>
</evidence>
<feature type="region of interest" description="Disordered" evidence="2">
    <location>
        <begin position="362"/>
        <end position="394"/>
    </location>
</feature>
<feature type="domain" description="DprA winged helix" evidence="4">
    <location>
        <begin position="389"/>
        <end position="447"/>
    </location>
</feature>
<dbReference type="RefSeq" id="WP_013564690.1">
    <property type="nucleotide sequence ID" value="NC_014962.1"/>
</dbReference>
<evidence type="ECO:0000313" key="6">
    <source>
        <dbReference type="Proteomes" id="UP000008631"/>
    </source>
</evidence>
<dbReference type="GO" id="GO:0009294">
    <property type="term" value="P:DNA-mediated transformation"/>
    <property type="evidence" value="ECO:0007669"/>
    <property type="project" value="InterPro"/>
</dbReference>
<organism evidence="5 6">
    <name type="scientific">Isosphaera pallida (strain ATCC 43644 / DSM 9630 / IS1B)</name>
    <dbReference type="NCBI Taxonomy" id="575540"/>
    <lineage>
        <taxon>Bacteria</taxon>
        <taxon>Pseudomonadati</taxon>
        <taxon>Planctomycetota</taxon>
        <taxon>Planctomycetia</taxon>
        <taxon>Isosphaerales</taxon>
        <taxon>Isosphaeraceae</taxon>
        <taxon>Isosphaera</taxon>
    </lineage>
</organism>
<evidence type="ECO:0000256" key="1">
    <source>
        <dbReference type="ARBA" id="ARBA00006525"/>
    </source>
</evidence>
<dbReference type="KEGG" id="ipa:Isop_1820"/>
<dbReference type="STRING" id="575540.Isop_1820"/>
<dbReference type="HOGENOM" id="CLU_029601_0_3_0"/>
<accession>E8R1I5</accession>
<feature type="domain" description="Smf/DprA SLOG" evidence="3">
    <location>
        <begin position="92"/>
        <end position="300"/>
    </location>
</feature>
<gene>
    <name evidence="5" type="ordered locus">Isop_1820</name>
</gene>
<dbReference type="Pfam" id="PF02481">
    <property type="entry name" value="DNA_processg_A"/>
    <property type="match status" value="1"/>
</dbReference>
<dbReference type="InterPro" id="IPR041614">
    <property type="entry name" value="DprA_WH"/>
</dbReference>
<dbReference type="Gene3D" id="1.10.10.10">
    <property type="entry name" value="Winged helix-like DNA-binding domain superfamily/Winged helix DNA-binding domain"/>
    <property type="match status" value="1"/>
</dbReference>
<dbReference type="Pfam" id="PF17782">
    <property type="entry name" value="WHD_DprA"/>
    <property type="match status" value="1"/>
</dbReference>
<dbReference type="PANTHER" id="PTHR43022:SF1">
    <property type="entry name" value="PROTEIN SMF"/>
    <property type="match status" value="1"/>
</dbReference>
<dbReference type="Proteomes" id="UP000008631">
    <property type="component" value="Chromosome"/>
</dbReference>
<reference evidence="5 6" key="2">
    <citation type="journal article" date="2011" name="Stand. Genomic Sci.">
        <title>Complete genome sequence of Isosphaera pallida type strain (IS1B).</title>
        <authorList>
            <consortium name="US DOE Joint Genome Institute (JGI-PGF)"/>
            <person name="Goker M."/>
            <person name="Cleland D."/>
            <person name="Saunders E."/>
            <person name="Lapidus A."/>
            <person name="Nolan M."/>
            <person name="Lucas S."/>
            <person name="Hammon N."/>
            <person name="Deshpande S."/>
            <person name="Cheng J.F."/>
            <person name="Tapia R."/>
            <person name="Han C."/>
            <person name="Goodwin L."/>
            <person name="Pitluck S."/>
            <person name="Liolios K."/>
            <person name="Pagani I."/>
            <person name="Ivanova N."/>
            <person name="Mavromatis K."/>
            <person name="Pati A."/>
            <person name="Chen A."/>
            <person name="Palaniappan K."/>
            <person name="Land M."/>
            <person name="Hauser L."/>
            <person name="Chang Y.J."/>
            <person name="Jeffries C.D."/>
            <person name="Detter J.C."/>
            <person name="Beck B."/>
            <person name="Woyke T."/>
            <person name="Bristow J."/>
            <person name="Eisen J.A."/>
            <person name="Markowitz V."/>
            <person name="Hugenholtz P."/>
            <person name="Kyrpides N.C."/>
            <person name="Klenk H.P."/>
        </authorList>
    </citation>
    <scope>NUCLEOTIDE SEQUENCE [LARGE SCALE GENOMIC DNA]</scope>
    <source>
        <strain evidence="6">ATCC 43644 / DSM 9630 / IS1B</strain>
    </source>
</reference>
<dbReference type="NCBIfam" id="TIGR00732">
    <property type="entry name" value="dprA"/>
    <property type="match status" value="1"/>
</dbReference>
<name>E8R1I5_ISOPI</name>